<reference evidence="8 9" key="1">
    <citation type="submission" date="2019-08" db="EMBL/GenBank/DDBJ databases">
        <authorList>
            <person name="Peeters C."/>
        </authorList>
    </citation>
    <scope>NUCLEOTIDE SEQUENCE [LARGE SCALE GENOMIC DNA]</scope>
    <source>
        <strain evidence="8 9">LMG 20602</strain>
    </source>
</reference>
<feature type="transmembrane region" description="Helical" evidence="6">
    <location>
        <begin position="92"/>
        <end position="112"/>
    </location>
</feature>
<evidence type="ECO:0000313" key="8">
    <source>
        <dbReference type="EMBL" id="VVD84280.1"/>
    </source>
</evidence>
<keyword evidence="9" id="KW-1185">Reference proteome</keyword>
<feature type="transmembrane region" description="Helical" evidence="6">
    <location>
        <begin position="353"/>
        <end position="378"/>
    </location>
</feature>
<evidence type="ECO:0000313" key="9">
    <source>
        <dbReference type="Proteomes" id="UP000366065"/>
    </source>
</evidence>
<evidence type="ECO:0000256" key="4">
    <source>
        <dbReference type="ARBA" id="ARBA00023136"/>
    </source>
</evidence>
<dbReference type="CDD" id="cd17365">
    <property type="entry name" value="MFS_PcaK_like"/>
    <property type="match status" value="1"/>
</dbReference>
<feature type="transmembrane region" description="Helical" evidence="6">
    <location>
        <begin position="27"/>
        <end position="52"/>
    </location>
</feature>
<dbReference type="InterPro" id="IPR036259">
    <property type="entry name" value="MFS_trans_sf"/>
</dbReference>
<gene>
    <name evidence="8" type="ORF">PCA20602_01291</name>
</gene>
<keyword evidence="4 6" id="KW-0472">Membrane</keyword>
<dbReference type="RefSeq" id="WP_150720465.1">
    <property type="nucleotide sequence ID" value="NZ_CABPRV010000002.1"/>
</dbReference>
<feature type="transmembrane region" description="Helical" evidence="6">
    <location>
        <begin position="152"/>
        <end position="174"/>
    </location>
</feature>
<feature type="transmembrane region" description="Helical" evidence="6">
    <location>
        <begin position="326"/>
        <end position="347"/>
    </location>
</feature>
<feature type="transmembrane region" description="Helical" evidence="6">
    <location>
        <begin position="297"/>
        <end position="319"/>
    </location>
</feature>
<dbReference type="InterPro" id="IPR011701">
    <property type="entry name" value="MFS"/>
</dbReference>
<evidence type="ECO:0000256" key="3">
    <source>
        <dbReference type="ARBA" id="ARBA00022989"/>
    </source>
</evidence>
<feature type="transmembrane region" description="Helical" evidence="6">
    <location>
        <begin position="118"/>
        <end position="140"/>
    </location>
</feature>
<feature type="transmembrane region" description="Helical" evidence="6">
    <location>
        <begin position="390"/>
        <end position="410"/>
    </location>
</feature>
<dbReference type="InterPro" id="IPR020846">
    <property type="entry name" value="MFS_dom"/>
</dbReference>
<feature type="domain" description="Major facilitator superfamily (MFS) profile" evidence="7">
    <location>
        <begin position="27"/>
        <end position="442"/>
    </location>
</feature>
<dbReference type="EMBL" id="CABPRV010000002">
    <property type="protein sequence ID" value="VVD84280.1"/>
    <property type="molecule type" value="Genomic_DNA"/>
</dbReference>
<feature type="transmembrane region" description="Helical" evidence="6">
    <location>
        <begin position="64"/>
        <end position="85"/>
    </location>
</feature>
<evidence type="ECO:0000259" key="7">
    <source>
        <dbReference type="PROSITE" id="PS50850"/>
    </source>
</evidence>
<keyword evidence="3 6" id="KW-1133">Transmembrane helix</keyword>
<dbReference type="InterPro" id="IPR005829">
    <property type="entry name" value="Sugar_transporter_CS"/>
</dbReference>
<dbReference type="Proteomes" id="UP000366065">
    <property type="component" value="Unassembled WGS sequence"/>
</dbReference>
<dbReference type="PANTHER" id="PTHR23508:SF10">
    <property type="entry name" value="CARBOXYLIC ACID TRANSPORTER PROTEIN HOMOLOG"/>
    <property type="match status" value="1"/>
</dbReference>
<feature type="region of interest" description="Disordered" evidence="5">
    <location>
        <begin position="455"/>
        <end position="478"/>
    </location>
</feature>
<protein>
    <submittedName>
        <fullName evidence="8">4-hydroxybenzoate transporter</fullName>
    </submittedName>
</protein>
<comment type="caution">
    <text evidence="8">The sequence shown here is derived from an EMBL/GenBank/DDBJ whole genome shotgun (WGS) entry which is preliminary data.</text>
</comment>
<dbReference type="PROSITE" id="PS00216">
    <property type="entry name" value="SUGAR_TRANSPORT_1"/>
    <property type="match status" value="1"/>
</dbReference>
<proteinExistence type="predicted"/>
<keyword evidence="2 6" id="KW-0812">Transmembrane</keyword>
<evidence type="ECO:0000256" key="5">
    <source>
        <dbReference type="SAM" id="MobiDB-lite"/>
    </source>
</evidence>
<dbReference type="PANTHER" id="PTHR23508">
    <property type="entry name" value="CARBOXYLIC ACID TRANSPORTER PROTEIN HOMOLOG"/>
    <property type="match status" value="1"/>
</dbReference>
<accession>A0ABY6VSR3</accession>
<feature type="transmembrane region" description="Helical" evidence="6">
    <location>
        <begin position="265"/>
        <end position="285"/>
    </location>
</feature>
<feature type="transmembrane region" description="Helical" evidence="6">
    <location>
        <begin position="180"/>
        <end position="201"/>
    </location>
</feature>
<dbReference type="Pfam" id="PF07690">
    <property type="entry name" value="MFS_1"/>
    <property type="match status" value="1"/>
</dbReference>
<name>A0ABY6VSR3_9BURK</name>
<feature type="transmembrane region" description="Helical" evidence="6">
    <location>
        <begin position="416"/>
        <end position="435"/>
    </location>
</feature>
<evidence type="ECO:0000256" key="2">
    <source>
        <dbReference type="ARBA" id="ARBA00022692"/>
    </source>
</evidence>
<dbReference type="SUPFAM" id="SSF103473">
    <property type="entry name" value="MFS general substrate transporter"/>
    <property type="match status" value="1"/>
</dbReference>
<evidence type="ECO:0000256" key="6">
    <source>
        <dbReference type="SAM" id="Phobius"/>
    </source>
</evidence>
<dbReference type="Gene3D" id="1.20.1250.20">
    <property type="entry name" value="MFS general substrate transporter like domains"/>
    <property type="match status" value="1"/>
</dbReference>
<dbReference type="PROSITE" id="PS50850">
    <property type="entry name" value="MFS"/>
    <property type="match status" value="1"/>
</dbReference>
<evidence type="ECO:0000256" key="1">
    <source>
        <dbReference type="ARBA" id="ARBA00004141"/>
    </source>
</evidence>
<comment type="subcellular location">
    <subcellularLocation>
        <location evidence="1">Membrane</location>
        <topology evidence="1">Multi-pass membrane protein</topology>
    </subcellularLocation>
</comment>
<organism evidence="8 9">
    <name type="scientific">Pandoraea capi</name>
    <dbReference type="NCBI Taxonomy" id="2508286"/>
    <lineage>
        <taxon>Bacteria</taxon>
        <taxon>Pseudomonadati</taxon>
        <taxon>Pseudomonadota</taxon>
        <taxon>Betaproteobacteria</taxon>
        <taxon>Burkholderiales</taxon>
        <taxon>Burkholderiaceae</taxon>
        <taxon>Pandoraea</taxon>
    </lineage>
</organism>
<sequence length="478" mass="49215">MSEVVFPPQSIHDVFNSRAFGARQWTVFAMCFLVTALEGFDTTVIGFVAPAISAQWALPPSALAPLVGTGLAGILLGSIAGGTLADRYGRKWVGAAAIAWFALTSLGSAQSASVMQLVVWRFATGCGVGAAMPVMSALVAEYCSDKARASMLAATFCGFLFGAASAGFATASLIDSVGWRGMLMLSGVAPLLVLLGFVACVPESPRHMLVRGCGDGAIRRTMQTIFPDLDTRGLTLDSANRTGRTDPPRHVRGGVLSQDLRTGTLLIWAAEFCGYLVFFLVGSWLPTYLKNTGLSIAVASQLSAMFQFGALGGAVLFAWAVRRINVATVVAVAFGAGVALIVALGALQGRPGYPAMVFLSGMTVGGPLICINTISGIFYPTALRASGGGWTLAIGRLGSIVGSMLIGLIVSSHASFAIVCLSLAAPLLVACLAMIGMRPAMARATGGIGAGLSNTPAASRAHPAKSLGTEHPTGRNAH</sequence>